<keyword evidence="7 11" id="KW-0238">DNA-binding</keyword>
<dbReference type="Gene3D" id="1.10.565.10">
    <property type="entry name" value="Retinoid X Receptor"/>
    <property type="match status" value="1"/>
</dbReference>
<evidence type="ECO:0000256" key="3">
    <source>
        <dbReference type="ARBA" id="ARBA00022723"/>
    </source>
</evidence>
<organism evidence="16 17">
    <name type="scientific">Steinernema hermaphroditum</name>
    <dbReference type="NCBI Taxonomy" id="289476"/>
    <lineage>
        <taxon>Eukaryota</taxon>
        <taxon>Metazoa</taxon>
        <taxon>Ecdysozoa</taxon>
        <taxon>Nematoda</taxon>
        <taxon>Chromadorea</taxon>
        <taxon>Rhabditida</taxon>
        <taxon>Tylenchina</taxon>
        <taxon>Panagrolaimomorpha</taxon>
        <taxon>Strongyloidoidea</taxon>
        <taxon>Steinernematidae</taxon>
        <taxon>Steinernema</taxon>
    </lineage>
</organism>
<feature type="region of interest" description="Disordered" evidence="12">
    <location>
        <begin position="17"/>
        <end position="39"/>
    </location>
</feature>
<proteinExistence type="inferred from homology"/>
<evidence type="ECO:0000259" key="14">
    <source>
        <dbReference type="PROSITE" id="PS51030"/>
    </source>
</evidence>
<dbReference type="InterPro" id="IPR001628">
    <property type="entry name" value="Znf_hrmn_rcpt"/>
</dbReference>
<dbReference type="SUPFAM" id="SSF49354">
    <property type="entry name" value="PapD-like"/>
    <property type="match status" value="1"/>
</dbReference>
<dbReference type="SUPFAM" id="SSF48508">
    <property type="entry name" value="Nuclear receptor ligand-binding domain"/>
    <property type="match status" value="1"/>
</dbReference>
<evidence type="ECO:0000259" key="15">
    <source>
        <dbReference type="PROSITE" id="PS51843"/>
    </source>
</evidence>
<dbReference type="PROSITE" id="PS50202">
    <property type="entry name" value="MSP"/>
    <property type="match status" value="1"/>
</dbReference>
<evidence type="ECO:0000313" key="16">
    <source>
        <dbReference type="EMBL" id="KAK0406822.1"/>
    </source>
</evidence>
<keyword evidence="6 11" id="KW-0805">Transcription regulation</keyword>
<dbReference type="InterPro" id="IPR000536">
    <property type="entry name" value="Nucl_hrmn_rcpt_lig-bd"/>
</dbReference>
<dbReference type="PANTHER" id="PTHR24083">
    <property type="entry name" value="NUCLEAR HORMONE RECEPTOR"/>
    <property type="match status" value="1"/>
</dbReference>
<dbReference type="InterPro" id="IPR049636">
    <property type="entry name" value="HNF4-like_DBD"/>
</dbReference>
<dbReference type="Proteomes" id="UP001175271">
    <property type="component" value="Unassembled WGS sequence"/>
</dbReference>
<comment type="caution">
    <text evidence="16">The sequence shown here is derived from an EMBL/GenBank/DDBJ whole genome shotgun (WGS) entry which is preliminary data.</text>
</comment>
<keyword evidence="3 11" id="KW-0479">Metal-binding</keyword>
<dbReference type="InterPro" id="IPR001723">
    <property type="entry name" value="Nuclear_hrmn_rcpt"/>
</dbReference>
<dbReference type="GO" id="GO:0008270">
    <property type="term" value="F:zinc ion binding"/>
    <property type="evidence" value="ECO:0007669"/>
    <property type="project" value="UniProtKB-KW"/>
</dbReference>
<evidence type="ECO:0000256" key="12">
    <source>
        <dbReference type="SAM" id="MobiDB-lite"/>
    </source>
</evidence>
<dbReference type="EMBL" id="JAUCMV010000004">
    <property type="protein sequence ID" value="KAK0406822.1"/>
    <property type="molecule type" value="Genomic_DNA"/>
</dbReference>
<dbReference type="PROSITE" id="PS51030">
    <property type="entry name" value="NUCLEAR_REC_DBD_2"/>
    <property type="match status" value="1"/>
</dbReference>
<dbReference type="PRINTS" id="PR00398">
    <property type="entry name" value="STRDHORMONER"/>
</dbReference>
<accession>A0AA39HJ42</accession>
<keyword evidence="5 11" id="KW-0862">Zinc</keyword>
<dbReference type="Pfam" id="PF00105">
    <property type="entry name" value="zf-C4"/>
    <property type="match status" value="1"/>
</dbReference>
<dbReference type="PRINTS" id="PR00047">
    <property type="entry name" value="STROIDFINGER"/>
</dbReference>
<evidence type="ECO:0000256" key="9">
    <source>
        <dbReference type="ARBA" id="ARBA00023170"/>
    </source>
</evidence>
<feature type="domain" description="Nuclear receptor" evidence="14">
    <location>
        <begin position="71"/>
        <end position="146"/>
    </location>
</feature>
<evidence type="ECO:0000256" key="11">
    <source>
        <dbReference type="RuleBase" id="RU004334"/>
    </source>
</evidence>
<dbReference type="InterPro" id="IPR013088">
    <property type="entry name" value="Znf_NHR/GATA"/>
</dbReference>
<dbReference type="CDD" id="cd06960">
    <property type="entry name" value="NR_DBD_HNF4A"/>
    <property type="match status" value="1"/>
</dbReference>
<dbReference type="GO" id="GO:0000978">
    <property type="term" value="F:RNA polymerase II cis-regulatory region sequence-specific DNA binding"/>
    <property type="evidence" value="ECO:0007669"/>
    <property type="project" value="InterPro"/>
</dbReference>
<protein>
    <recommendedName>
        <fullName evidence="18">Nuclear receptor domain-containing protein</fullName>
    </recommendedName>
</protein>
<evidence type="ECO:0000256" key="4">
    <source>
        <dbReference type="ARBA" id="ARBA00022771"/>
    </source>
</evidence>
<name>A0AA39HJ42_9BILA</name>
<dbReference type="SUPFAM" id="SSF57716">
    <property type="entry name" value="Glucocorticoid receptor-like (DNA-binding domain)"/>
    <property type="match status" value="1"/>
</dbReference>
<dbReference type="SMART" id="SM00430">
    <property type="entry name" value="HOLI"/>
    <property type="match status" value="1"/>
</dbReference>
<dbReference type="Gene3D" id="3.30.50.10">
    <property type="entry name" value="Erythroid Transcription Factor GATA-1, subunit A"/>
    <property type="match status" value="1"/>
</dbReference>
<dbReference type="PROSITE" id="PS00031">
    <property type="entry name" value="NUCLEAR_REC_DBD_1"/>
    <property type="match status" value="1"/>
</dbReference>
<dbReference type="GO" id="GO:0003700">
    <property type="term" value="F:DNA-binding transcription factor activity"/>
    <property type="evidence" value="ECO:0007669"/>
    <property type="project" value="InterPro"/>
</dbReference>
<comment type="subcellular location">
    <subcellularLocation>
        <location evidence="1 11">Nucleus</location>
    </subcellularLocation>
</comment>
<dbReference type="GO" id="GO:0005634">
    <property type="term" value="C:nucleus"/>
    <property type="evidence" value="ECO:0007669"/>
    <property type="project" value="UniProtKB-SubCell"/>
</dbReference>
<evidence type="ECO:0000256" key="2">
    <source>
        <dbReference type="ARBA" id="ARBA00005993"/>
    </source>
</evidence>
<evidence type="ECO:0000256" key="1">
    <source>
        <dbReference type="ARBA" id="ARBA00004123"/>
    </source>
</evidence>
<keyword evidence="9 11" id="KW-0675">Receptor</keyword>
<dbReference type="Pfam" id="PF00635">
    <property type="entry name" value="Motile_Sperm"/>
    <property type="match status" value="1"/>
</dbReference>
<evidence type="ECO:0000256" key="5">
    <source>
        <dbReference type="ARBA" id="ARBA00022833"/>
    </source>
</evidence>
<sequence>MTPGAAMHSFTSFPWEGGTLSPPSSENASSMSNCSSASPCSTTDLLLQVESGNVDRTRPMKKIKNVRKSSTLKCVVCGDKPTGYHYDVLSCNGCKTFFRRTVISNRKFACSRGGKCAFTKDFRCACRSCRFEKCVHVGMNPKAIQFPMDPETSKNDPSDDEVEIVDKYEEALGLLGRLLYVEDCCDRLRVSNVPLNYHETVDDVLNKPSLVESSNTYKKLDTFYDKDLPTTKRWMIVDCLLAIEYAKAFDAFSRLCRKDQMALIRHVSFVITGLSQAYSSYEKNLDIVTFPDGSCPLLEGPQRGIPHLTVTDVALKDTYRRPIAPLKRIEISRKQYVFLKAIMLFTPNSDEMSPEAVEVVDGERSKYCSALHRILARELGELEGTKKYGEILTVSEAFVRFSDNRREKINICSLMTPMTLSAIGQVVVLQRDNASLDAKTTHRSHQPLYAHSFDSDLHRTVERASAIQAFSTKAQFSGMRKQRSLLSLDDPIVVNALQGLPSGAPGSSSVIASAQNAASPEFRNLNENKPGEPAFQMSMTPELKIAFRSNNLCGQAITVPATIINTTPLLQAFKVKTTSNDIFRVSPPLGIIRAGEAIPLSITFSGPTKPEPNKHFFAIHHMHVSPEDACKPARDLWTASARPDGVKRIAASFENEDGSPHAL</sequence>
<keyword evidence="8 11" id="KW-0804">Transcription</keyword>
<dbReference type="Pfam" id="PF00104">
    <property type="entry name" value="Hormone_recep"/>
    <property type="match status" value="1"/>
</dbReference>
<evidence type="ECO:0000256" key="8">
    <source>
        <dbReference type="ARBA" id="ARBA00023163"/>
    </source>
</evidence>
<dbReference type="InterPro" id="IPR013783">
    <property type="entry name" value="Ig-like_fold"/>
</dbReference>
<dbReference type="InterPro" id="IPR000535">
    <property type="entry name" value="MSP_dom"/>
</dbReference>
<feature type="domain" description="MSP" evidence="13">
    <location>
        <begin position="536"/>
        <end position="655"/>
    </location>
</feature>
<keyword evidence="10 11" id="KW-0539">Nucleus</keyword>
<dbReference type="Gene3D" id="2.60.40.10">
    <property type="entry name" value="Immunoglobulins"/>
    <property type="match status" value="1"/>
</dbReference>
<evidence type="ECO:0000256" key="6">
    <source>
        <dbReference type="ARBA" id="ARBA00023015"/>
    </source>
</evidence>
<evidence type="ECO:0000256" key="7">
    <source>
        <dbReference type="ARBA" id="ARBA00023125"/>
    </source>
</evidence>
<evidence type="ECO:0000259" key="13">
    <source>
        <dbReference type="PROSITE" id="PS50202"/>
    </source>
</evidence>
<gene>
    <name evidence="16" type="ORF">QR680_018830</name>
</gene>
<dbReference type="FunFam" id="3.30.50.10:FF:000030">
    <property type="entry name" value="Nuclear Hormone Receptor family"/>
    <property type="match status" value="1"/>
</dbReference>
<dbReference type="SMART" id="SM00399">
    <property type="entry name" value="ZnF_C4"/>
    <property type="match status" value="1"/>
</dbReference>
<dbReference type="AlphaFoldDB" id="A0AA39HJ42"/>
<feature type="domain" description="NR LBD" evidence="15">
    <location>
        <begin position="196"/>
        <end position="431"/>
    </location>
</feature>
<dbReference type="PROSITE" id="PS51843">
    <property type="entry name" value="NR_LBD"/>
    <property type="match status" value="1"/>
</dbReference>
<feature type="compositionally biased region" description="Low complexity" evidence="12">
    <location>
        <begin position="21"/>
        <end position="39"/>
    </location>
</feature>
<keyword evidence="17" id="KW-1185">Reference proteome</keyword>
<dbReference type="InterPro" id="IPR008962">
    <property type="entry name" value="PapD-like_sf"/>
</dbReference>
<comment type="similarity">
    <text evidence="2 11">Belongs to the nuclear hormone receptor family.</text>
</comment>
<evidence type="ECO:0000256" key="10">
    <source>
        <dbReference type="ARBA" id="ARBA00023242"/>
    </source>
</evidence>
<evidence type="ECO:0000313" key="17">
    <source>
        <dbReference type="Proteomes" id="UP001175271"/>
    </source>
</evidence>
<reference evidence="16" key="1">
    <citation type="submission" date="2023-06" db="EMBL/GenBank/DDBJ databases">
        <title>Genomic analysis of the entomopathogenic nematode Steinernema hermaphroditum.</title>
        <authorList>
            <person name="Schwarz E.M."/>
            <person name="Heppert J.K."/>
            <person name="Baniya A."/>
            <person name="Schwartz H.T."/>
            <person name="Tan C.-H."/>
            <person name="Antoshechkin I."/>
            <person name="Sternberg P.W."/>
            <person name="Goodrich-Blair H."/>
            <person name="Dillman A.R."/>
        </authorList>
    </citation>
    <scope>NUCLEOTIDE SEQUENCE</scope>
    <source>
        <strain evidence="16">PS9179</strain>
        <tissue evidence="16">Whole animal</tissue>
    </source>
</reference>
<keyword evidence="4 11" id="KW-0863">Zinc-finger</keyword>
<evidence type="ECO:0008006" key="18">
    <source>
        <dbReference type="Google" id="ProtNLM"/>
    </source>
</evidence>
<dbReference type="InterPro" id="IPR050274">
    <property type="entry name" value="Nuclear_hormone_rcpt_NR2"/>
</dbReference>
<dbReference type="InterPro" id="IPR035500">
    <property type="entry name" value="NHR-like_dom_sf"/>
</dbReference>